<proteinExistence type="inferred from homology"/>
<dbReference type="SFLD" id="SFLDS00028">
    <property type="entry name" value="Proline_Racemase"/>
    <property type="match status" value="1"/>
</dbReference>
<dbReference type="SUPFAM" id="SSF54506">
    <property type="entry name" value="Diaminopimelate epimerase-like"/>
    <property type="match status" value="1"/>
</dbReference>
<dbReference type="STRING" id="76731.RD2015_597"/>
<dbReference type="PATRIC" id="fig|76731.3.peg.607"/>
<organism evidence="2 3">
    <name type="scientific">Roseateles depolymerans</name>
    <dbReference type="NCBI Taxonomy" id="76731"/>
    <lineage>
        <taxon>Bacteria</taxon>
        <taxon>Pseudomonadati</taxon>
        <taxon>Pseudomonadota</taxon>
        <taxon>Betaproteobacteria</taxon>
        <taxon>Burkholderiales</taxon>
        <taxon>Sphaerotilaceae</taxon>
        <taxon>Roseateles</taxon>
    </lineage>
</organism>
<dbReference type="RefSeq" id="WP_083525274.1">
    <property type="nucleotide sequence ID" value="NZ_CP013729.1"/>
</dbReference>
<evidence type="ECO:0000313" key="3">
    <source>
        <dbReference type="Proteomes" id="UP000060699"/>
    </source>
</evidence>
<accession>A0A0U3LJS5</accession>
<sequence length="333" mass="35104">MTLSALPLGLPAGVLPGGLDTTTRVVDSHTGGAPTRVVVSGGPALYGVTMAQRLQELREHHDAWRRALVTAPRGHDGLVGALLTEPERPGSQAGVIFFDHHGYLGMCGHGTIGVVASLAHLGKVRPGPLWLDTPVGTVHAEFALDGSVSLENVPAFCHQSAVEVEVQGRTVHGDVAWGGNWFFICEDHGLVLKEDEAPRLTAFCQHLREALKAQGITGAEGAALEQIQLTGTALDPAHDSRNFVLMAGASWDRSACGTGTSARLACLAAQGRLQAGEVWRQESITGSVMEAHWQPAPQAGQVLPTLVARAYVMMEGTVVIQQDDPLGWGVSPV</sequence>
<dbReference type="KEGG" id="rdp:RD2015_597"/>
<protein>
    <submittedName>
        <fullName evidence="2">Hydroxyproline-2-epimerase</fullName>
    </submittedName>
</protein>
<dbReference type="PANTHER" id="PTHR33442">
    <property type="entry name" value="TRANS-3-HYDROXY-L-PROLINE DEHYDRATASE"/>
    <property type="match status" value="1"/>
</dbReference>
<evidence type="ECO:0000256" key="1">
    <source>
        <dbReference type="ARBA" id="ARBA00007529"/>
    </source>
</evidence>
<evidence type="ECO:0000313" key="2">
    <source>
        <dbReference type="EMBL" id="ALV05095.1"/>
    </source>
</evidence>
<comment type="similarity">
    <text evidence="1">Belongs to the proline racemase family.</text>
</comment>
<dbReference type="Gene3D" id="3.10.310.10">
    <property type="entry name" value="Diaminopimelate Epimerase, Chain A, domain 1"/>
    <property type="match status" value="2"/>
</dbReference>
<name>A0A0U3LJS5_9BURK</name>
<dbReference type="AlphaFoldDB" id="A0A0U3LJS5"/>
<dbReference type="Pfam" id="PF05544">
    <property type="entry name" value="Pro_racemase"/>
    <property type="match status" value="1"/>
</dbReference>
<dbReference type="FunFam" id="3.10.310.10:FF:000003">
    <property type="entry name" value="Proline racemase"/>
    <property type="match status" value="1"/>
</dbReference>
<dbReference type="OrthoDB" id="181267at2"/>
<gene>
    <name evidence="2" type="ORF">RD2015_597</name>
</gene>
<dbReference type="InterPro" id="IPR008794">
    <property type="entry name" value="Pro_racemase_fam"/>
</dbReference>
<dbReference type="PANTHER" id="PTHR33442:SF1">
    <property type="entry name" value="TRANS-3-HYDROXY-L-PROLINE DEHYDRATASE"/>
    <property type="match status" value="1"/>
</dbReference>
<dbReference type="Proteomes" id="UP000060699">
    <property type="component" value="Chromosome"/>
</dbReference>
<dbReference type="EMBL" id="CP013729">
    <property type="protein sequence ID" value="ALV05095.1"/>
    <property type="molecule type" value="Genomic_DNA"/>
</dbReference>
<dbReference type="PIRSF" id="PIRSF029792">
    <property type="entry name" value="Pro_racemase"/>
    <property type="match status" value="1"/>
</dbReference>
<reference evidence="2 3" key="1">
    <citation type="submission" date="2015-12" db="EMBL/GenBank/DDBJ databases">
        <title>Complete genome of Roseateles depolymerans KCTC 42856.</title>
        <authorList>
            <person name="Kim K.M."/>
        </authorList>
    </citation>
    <scope>NUCLEOTIDE SEQUENCE [LARGE SCALE GENOMIC DNA]</scope>
    <source>
        <strain evidence="2 3">KCTC 42856</strain>
    </source>
</reference>
<keyword evidence="3" id="KW-1185">Reference proteome</keyword>